<evidence type="ECO:0000313" key="5">
    <source>
        <dbReference type="Proteomes" id="UP000289857"/>
    </source>
</evidence>
<keyword evidence="5" id="KW-1185">Reference proteome</keyword>
<dbReference type="PANTHER" id="PTHR37299:SF1">
    <property type="entry name" value="STAGE 0 SPORULATION PROTEIN A HOMOLOG"/>
    <property type="match status" value="1"/>
</dbReference>
<dbReference type="InterPro" id="IPR046947">
    <property type="entry name" value="LytR-like"/>
</dbReference>
<dbReference type="InterPro" id="IPR001789">
    <property type="entry name" value="Sig_transdc_resp-reg_receiver"/>
</dbReference>
<dbReference type="GO" id="GO:0003677">
    <property type="term" value="F:DNA binding"/>
    <property type="evidence" value="ECO:0007669"/>
    <property type="project" value="InterPro"/>
</dbReference>
<dbReference type="SUPFAM" id="SSF52172">
    <property type="entry name" value="CheY-like"/>
    <property type="match status" value="1"/>
</dbReference>
<dbReference type="AlphaFoldDB" id="A0A4Q1K6P2"/>
<dbReference type="Gene3D" id="3.40.50.2300">
    <property type="match status" value="1"/>
</dbReference>
<feature type="domain" description="Response regulatory" evidence="2">
    <location>
        <begin position="4"/>
        <end position="119"/>
    </location>
</feature>
<name>A0A4Q1K6P2_9FLAO</name>
<sequence length="248" mass="28539">MEIKAIIIDDETRARMALQLLLEEYCPQVTLVEQCEVLADGIKAIHKLKPDLVFLDIEMPGHSGLELFDFFNEEDIHFSIIFTTAYSQYAVKAFKFSAIDYLLKPINPDELVTAVQRFSRLKTQNLKVLRDNLEQNKLNKIAVPTGNSILFLEMDQILYIKGEGSYAEIVLIHGEKIICSRYLKNFEDILGQHNHFVRVQKSYIANINYVVQYNKSDGGNLEFQNKICIPVAPDKVEIIMERIALIKR</sequence>
<dbReference type="PROSITE" id="PS50110">
    <property type="entry name" value="RESPONSE_REGULATORY"/>
    <property type="match status" value="1"/>
</dbReference>
<feature type="domain" description="HTH LytTR-type" evidence="3">
    <location>
        <begin position="141"/>
        <end position="245"/>
    </location>
</feature>
<evidence type="ECO:0000313" key="4">
    <source>
        <dbReference type="EMBL" id="RXR21635.1"/>
    </source>
</evidence>
<dbReference type="Gene3D" id="2.40.50.1020">
    <property type="entry name" value="LytTr DNA-binding domain"/>
    <property type="match status" value="1"/>
</dbReference>
<feature type="modified residue" description="4-aspartylphosphate" evidence="1">
    <location>
        <position position="56"/>
    </location>
</feature>
<evidence type="ECO:0000259" key="3">
    <source>
        <dbReference type="PROSITE" id="PS50930"/>
    </source>
</evidence>
<organism evidence="4 5">
    <name type="scientific">Flavobacterium stagni</name>
    <dbReference type="NCBI Taxonomy" id="2506421"/>
    <lineage>
        <taxon>Bacteria</taxon>
        <taxon>Pseudomonadati</taxon>
        <taxon>Bacteroidota</taxon>
        <taxon>Flavobacteriia</taxon>
        <taxon>Flavobacteriales</taxon>
        <taxon>Flavobacteriaceae</taxon>
        <taxon>Flavobacterium</taxon>
    </lineage>
</organism>
<keyword evidence="1" id="KW-0597">Phosphoprotein</keyword>
<dbReference type="PANTHER" id="PTHR37299">
    <property type="entry name" value="TRANSCRIPTIONAL REGULATOR-RELATED"/>
    <property type="match status" value="1"/>
</dbReference>
<dbReference type="InterPro" id="IPR011006">
    <property type="entry name" value="CheY-like_superfamily"/>
</dbReference>
<dbReference type="OrthoDB" id="2168082at2"/>
<dbReference type="InterPro" id="IPR007492">
    <property type="entry name" value="LytTR_DNA-bd_dom"/>
</dbReference>
<dbReference type="SMART" id="SM00448">
    <property type="entry name" value="REC"/>
    <property type="match status" value="1"/>
</dbReference>
<accession>A0A4Q1K6P2</accession>
<dbReference type="Pfam" id="PF04397">
    <property type="entry name" value="LytTR"/>
    <property type="match status" value="1"/>
</dbReference>
<dbReference type="Pfam" id="PF00072">
    <property type="entry name" value="Response_reg"/>
    <property type="match status" value="1"/>
</dbReference>
<dbReference type="GO" id="GO:0000156">
    <property type="term" value="F:phosphorelay response regulator activity"/>
    <property type="evidence" value="ECO:0007669"/>
    <property type="project" value="InterPro"/>
</dbReference>
<gene>
    <name evidence="4" type="ORF">EQG61_11530</name>
</gene>
<dbReference type="Proteomes" id="UP000289857">
    <property type="component" value="Unassembled WGS sequence"/>
</dbReference>
<reference evidence="5" key="1">
    <citation type="submission" date="2019-01" db="EMBL/GenBank/DDBJ databases">
        <title>Cytophagaceae bacterium strain CAR-16.</title>
        <authorList>
            <person name="Chen W.-M."/>
        </authorList>
    </citation>
    <scope>NUCLEOTIDE SEQUENCE [LARGE SCALE GENOMIC DNA]</scope>
    <source>
        <strain evidence="5">WWJ-16</strain>
    </source>
</reference>
<proteinExistence type="predicted"/>
<evidence type="ECO:0000256" key="1">
    <source>
        <dbReference type="PROSITE-ProRule" id="PRU00169"/>
    </source>
</evidence>
<dbReference type="SMART" id="SM00850">
    <property type="entry name" value="LytTR"/>
    <property type="match status" value="1"/>
</dbReference>
<protein>
    <submittedName>
        <fullName evidence="4">Response regulator transcription factor</fullName>
    </submittedName>
</protein>
<dbReference type="RefSeq" id="WP_129462095.1">
    <property type="nucleotide sequence ID" value="NZ_SBKN01000007.1"/>
</dbReference>
<comment type="caution">
    <text evidence="4">The sequence shown here is derived from an EMBL/GenBank/DDBJ whole genome shotgun (WGS) entry which is preliminary data.</text>
</comment>
<evidence type="ECO:0000259" key="2">
    <source>
        <dbReference type="PROSITE" id="PS50110"/>
    </source>
</evidence>
<dbReference type="PROSITE" id="PS50930">
    <property type="entry name" value="HTH_LYTTR"/>
    <property type="match status" value="1"/>
</dbReference>
<dbReference type="EMBL" id="SBKN01000007">
    <property type="protein sequence ID" value="RXR21635.1"/>
    <property type="molecule type" value="Genomic_DNA"/>
</dbReference>